<keyword evidence="1" id="KW-1133">Transmembrane helix</keyword>
<proteinExistence type="predicted"/>
<evidence type="ECO:0000256" key="1">
    <source>
        <dbReference type="SAM" id="Phobius"/>
    </source>
</evidence>
<dbReference type="Proteomes" id="UP000648908">
    <property type="component" value="Unassembled WGS sequence"/>
</dbReference>
<dbReference type="Pfam" id="PF10003">
    <property type="entry name" value="DUF2244"/>
    <property type="match status" value="1"/>
</dbReference>
<evidence type="ECO:0000313" key="2">
    <source>
        <dbReference type="EMBL" id="MBL4917623.1"/>
    </source>
</evidence>
<dbReference type="EMBL" id="JAESVN010000004">
    <property type="protein sequence ID" value="MBL4917623.1"/>
    <property type="molecule type" value="Genomic_DNA"/>
</dbReference>
<gene>
    <name evidence="2" type="ORF">JL811_10360</name>
</gene>
<comment type="caution">
    <text evidence="2">The sequence shown here is derived from an EMBL/GenBank/DDBJ whole genome shotgun (WGS) entry which is preliminary data.</text>
</comment>
<dbReference type="InterPro" id="IPR019253">
    <property type="entry name" value="DUF2244_TM"/>
</dbReference>
<accession>A0A8K0VCC1</accession>
<reference evidence="2" key="1">
    <citation type="submission" date="2021-01" db="EMBL/GenBank/DDBJ databases">
        <title>Tabrizicola alba sp. nov. a motile alkaliphilic bacterium isolated from a soda lake.</title>
        <authorList>
            <person name="Szuroczki S."/>
            <person name="Abbaszade G."/>
            <person name="Schumann P."/>
            <person name="Toth E."/>
        </authorList>
    </citation>
    <scope>NUCLEOTIDE SEQUENCE</scope>
    <source>
        <strain evidence="2">DMG-N-6</strain>
    </source>
</reference>
<evidence type="ECO:0000313" key="3">
    <source>
        <dbReference type="Proteomes" id="UP000648908"/>
    </source>
</evidence>
<dbReference type="RefSeq" id="WP_202688565.1">
    <property type="nucleotide sequence ID" value="NZ_JAESVN010000004.1"/>
</dbReference>
<organism evidence="2 3">
    <name type="scientific">Szabonella alba</name>
    <dbReference type="NCBI Taxonomy" id="2804194"/>
    <lineage>
        <taxon>Bacteria</taxon>
        <taxon>Pseudomonadati</taxon>
        <taxon>Pseudomonadota</taxon>
        <taxon>Alphaproteobacteria</taxon>
        <taxon>Rhodobacterales</taxon>
        <taxon>Paracoccaceae</taxon>
        <taxon>Szabonella</taxon>
    </lineage>
</organism>
<sequence length="165" mass="18825">MPYEWLPPEPGPDGPHHRLHLWPHRSLPRRGFVLFIGATAALIALPLLVVIGSPVLWGLLPFFCLALAGIWIALRRSYRDGQILEELRLTGDRLFLTRHGPRGARQDWEANPHWVRIERHEKGGPVPHYLTLSGGPRRVEIGAFLSEAERLRLEPELRQALSARR</sequence>
<keyword evidence="1" id="KW-0472">Membrane</keyword>
<feature type="transmembrane region" description="Helical" evidence="1">
    <location>
        <begin position="31"/>
        <end position="49"/>
    </location>
</feature>
<name>A0A8K0VCC1_9RHOB</name>
<dbReference type="AlphaFoldDB" id="A0A8K0VCC1"/>
<keyword evidence="1" id="KW-0812">Transmembrane</keyword>
<protein>
    <submittedName>
        <fullName evidence="2">DUF2244 domain-containing protein</fullName>
    </submittedName>
</protein>
<keyword evidence="3" id="KW-1185">Reference proteome</keyword>
<feature type="transmembrane region" description="Helical" evidence="1">
    <location>
        <begin position="55"/>
        <end position="74"/>
    </location>
</feature>